<feature type="transmembrane region" description="Helical" evidence="1">
    <location>
        <begin position="142"/>
        <end position="175"/>
    </location>
</feature>
<feature type="transmembrane region" description="Helical" evidence="1">
    <location>
        <begin position="88"/>
        <end position="106"/>
    </location>
</feature>
<comment type="caution">
    <text evidence="2">The sequence shown here is derived from an EMBL/GenBank/DDBJ whole genome shotgun (WGS) entry which is preliminary data.</text>
</comment>
<evidence type="ECO:0000313" key="2">
    <source>
        <dbReference type="EMBL" id="KKL89159.1"/>
    </source>
</evidence>
<reference evidence="2" key="1">
    <citation type="journal article" date="2015" name="Nature">
        <title>Complex archaea that bridge the gap between prokaryotes and eukaryotes.</title>
        <authorList>
            <person name="Spang A."/>
            <person name="Saw J.H."/>
            <person name="Jorgensen S.L."/>
            <person name="Zaremba-Niedzwiedzka K."/>
            <person name="Martijn J."/>
            <person name="Lind A.E."/>
            <person name="van Eijk R."/>
            <person name="Schleper C."/>
            <person name="Guy L."/>
            <person name="Ettema T.J."/>
        </authorList>
    </citation>
    <scope>NUCLEOTIDE SEQUENCE</scope>
</reference>
<dbReference type="AlphaFoldDB" id="A0A0F9FRK3"/>
<organism evidence="2">
    <name type="scientific">marine sediment metagenome</name>
    <dbReference type="NCBI Taxonomy" id="412755"/>
    <lineage>
        <taxon>unclassified sequences</taxon>
        <taxon>metagenomes</taxon>
        <taxon>ecological metagenomes</taxon>
    </lineage>
</organism>
<feature type="transmembrane region" description="Helical" evidence="1">
    <location>
        <begin position="6"/>
        <end position="23"/>
    </location>
</feature>
<keyword evidence="1" id="KW-1133">Transmembrane helix</keyword>
<sequence length="200" mass="22882">MCYSTESSLIAWVISVVIGCYLWNRNRKYDRWNASFIWTFSAVQLWEAGIWSSTNKSQQNFYLKLLLLTLLAQPLVQTYSGWRATGSRTLQIMTGVFLLIWFYTLYRTFTEQFYVTKGPHGHLIWHSDSGSFIQGNIPVIGILYLLGLFLALLWILPTSIPLIAIGGATILWSLLQTSTGEFDSYWCYVAVAYSITAIFV</sequence>
<accession>A0A0F9FRK3</accession>
<dbReference type="EMBL" id="LAZR01020366">
    <property type="protein sequence ID" value="KKL89159.1"/>
    <property type="molecule type" value="Genomic_DNA"/>
</dbReference>
<keyword evidence="1" id="KW-0812">Transmembrane</keyword>
<keyword evidence="1" id="KW-0472">Membrane</keyword>
<gene>
    <name evidence="2" type="ORF">LCGC14_1917510</name>
</gene>
<name>A0A0F9FRK3_9ZZZZ</name>
<protein>
    <submittedName>
        <fullName evidence="2">Uncharacterized protein</fullName>
    </submittedName>
</protein>
<evidence type="ECO:0000256" key="1">
    <source>
        <dbReference type="SAM" id="Phobius"/>
    </source>
</evidence>
<proteinExistence type="predicted"/>